<dbReference type="OrthoDB" id="5411773at2759"/>
<dbReference type="InterPro" id="IPR028651">
    <property type="entry name" value="ING_fam"/>
</dbReference>
<dbReference type="SUPFAM" id="SSF57903">
    <property type="entry name" value="FYVE/PHD zinc finger"/>
    <property type="match status" value="3"/>
</dbReference>
<feature type="binding site" evidence="8">
    <location>
        <position position="1121"/>
    </location>
    <ligand>
        <name>Zn(2+)</name>
        <dbReference type="ChEBI" id="CHEBI:29105"/>
        <label>1</label>
    </ligand>
</feature>
<evidence type="ECO:0000256" key="9">
    <source>
        <dbReference type="PROSITE-ProRule" id="PRU00146"/>
    </source>
</evidence>
<feature type="binding site" evidence="8">
    <location>
        <position position="1137"/>
    </location>
    <ligand>
        <name>Zn(2+)</name>
        <dbReference type="ChEBI" id="CHEBI:29105"/>
        <label>2</label>
    </ligand>
</feature>
<dbReference type="InterPro" id="IPR013083">
    <property type="entry name" value="Znf_RING/FYVE/PHD"/>
</dbReference>
<evidence type="ECO:0000256" key="10">
    <source>
        <dbReference type="SAM" id="MobiDB-lite"/>
    </source>
</evidence>
<dbReference type="Gene3D" id="3.30.40.10">
    <property type="entry name" value="Zinc/RING finger domain, C3HC4 (zinc finger)"/>
    <property type="match status" value="3"/>
</dbReference>
<dbReference type="SMART" id="SM00249">
    <property type="entry name" value="PHD"/>
    <property type="match status" value="3"/>
</dbReference>
<dbReference type="InterPro" id="IPR001965">
    <property type="entry name" value="Znf_PHD"/>
</dbReference>
<organism evidence="12 13">
    <name type="scientific">Clytia hemisphaerica</name>
    <dbReference type="NCBI Taxonomy" id="252671"/>
    <lineage>
        <taxon>Eukaryota</taxon>
        <taxon>Metazoa</taxon>
        <taxon>Cnidaria</taxon>
        <taxon>Hydrozoa</taxon>
        <taxon>Hydroidolina</taxon>
        <taxon>Leptothecata</taxon>
        <taxon>Obeliida</taxon>
        <taxon>Clytiidae</taxon>
        <taxon>Clytia</taxon>
    </lineage>
</organism>
<feature type="binding site" evidence="8">
    <location>
        <position position="1097"/>
    </location>
    <ligand>
        <name>Zn(2+)</name>
        <dbReference type="ChEBI" id="CHEBI:29105"/>
        <label>1</label>
    </ligand>
</feature>
<feature type="compositionally biased region" description="Polar residues" evidence="10">
    <location>
        <begin position="54"/>
        <end position="65"/>
    </location>
</feature>
<keyword evidence="13" id="KW-1185">Reference proteome</keyword>
<evidence type="ECO:0000256" key="7">
    <source>
        <dbReference type="ARBA" id="ARBA00023242"/>
    </source>
</evidence>
<evidence type="ECO:0000313" key="13">
    <source>
        <dbReference type="Proteomes" id="UP000594262"/>
    </source>
</evidence>
<keyword evidence="6" id="KW-0156">Chromatin regulator</keyword>
<dbReference type="GO" id="GO:0008270">
    <property type="term" value="F:zinc ion binding"/>
    <property type="evidence" value="ECO:0007669"/>
    <property type="project" value="UniProtKB-KW"/>
</dbReference>
<feature type="binding site" evidence="8">
    <location>
        <position position="1124"/>
    </location>
    <ligand>
        <name>Zn(2+)</name>
        <dbReference type="ChEBI" id="CHEBI:29105"/>
        <label>1</label>
    </ligand>
</feature>
<comment type="similarity">
    <text evidence="2">Belongs to the ING family.</text>
</comment>
<keyword evidence="4 9" id="KW-0863">Zinc-finger</keyword>
<dbReference type="PANTHER" id="PTHR10333">
    <property type="entry name" value="INHIBITOR OF GROWTH PROTEIN"/>
    <property type="match status" value="1"/>
</dbReference>
<reference evidence="12" key="1">
    <citation type="submission" date="2021-01" db="UniProtKB">
        <authorList>
            <consortium name="EnsemblMetazoa"/>
        </authorList>
    </citation>
    <scope>IDENTIFICATION</scope>
</reference>
<evidence type="ECO:0000256" key="5">
    <source>
        <dbReference type="ARBA" id="ARBA00022833"/>
    </source>
</evidence>
<evidence type="ECO:0000256" key="8">
    <source>
        <dbReference type="PIRSR" id="PIRSR628651-51"/>
    </source>
</evidence>
<accession>A0A7M5URW7</accession>
<evidence type="ECO:0000256" key="6">
    <source>
        <dbReference type="ARBA" id="ARBA00022853"/>
    </source>
</evidence>
<feature type="binding site" evidence="8">
    <location>
        <position position="1115"/>
    </location>
    <ligand>
        <name>Zn(2+)</name>
        <dbReference type="ChEBI" id="CHEBI:29105"/>
        <label>2</label>
    </ligand>
</feature>
<evidence type="ECO:0000259" key="11">
    <source>
        <dbReference type="PROSITE" id="PS50016"/>
    </source>
</evidence>
<evidence type="ECO:0000256" key="2">
    <source>
        <dbReference type="ARBA" id="ARBA00010210"/>
    </source>
</evidence>
<dbReference type="GO" id="GO:0006325">
    <property type="term" value="P:chromatin organization"/>
    <property type="evidence" value="ECO:0007669"/>
    <property type="project" value="UniProtKB-KW"/>
</dbReference>
<dbReference type="EnsemblMetazoa" id="CLYHEMT004814.1">
    <property type="protein sequence ID" value="CLYHEMP004814.1"/>
    <property type="gene ID" value="CLYHEMG004814"/>
</dbReference>
<dbReference type="Proteomes" id="UP000594262">
    <property type="component" value="Unplaced"/>
</dbReference>
<dbReference type="InterPro" id="IPR019786">
    <property type="entry name" value="Zinc_finger_PHD-type_CS"/>
</dbReference>
<dbReference type="InterPro" id="IPR019787">
    <property type="entry name" value="Znf_PHD-finger"/>
</dbReference>
<feature type="binding site" evidence="8">
    <location>
        <position position="1140"/>
    </location>
    <ligand>
        <name>Zn(2+)</name>
        <dbReference type="ChEBI" id="CHEBI:29105"/>
        <label>2</label>
    </ligand>
</feature>
<evidence type="ECO:0000313" key="12">
    <source>
        <dbReference type="EnsemblMetazoa" id="CLYHEMP004814.1"/>
    </source>
</evidence>
<feature type="binding site" evidence="8">
    <location>
        <position position="1095"/>
    </location>
    <ligand>
        <name>Zn(2+)</name>
        <dbReference type="ChEBI" id="CHEBI:29105"/>
        <label>1</label>
    </ligand>
</feature>
<keyword evidence="5 8" id="KW-0862">Zinc</keyword>
<dbReference type="PROSITE" id="PS01359">
    <property type="entry name" value="ZF_PHD_1"/>
    <property type="match status" value="1"/>
</dbReference>
<dbReference type="GO" id="GO:0005634">
    <property type="term" value="C:nucleus"/>
    <property type="evidence" value="ECO:0007669"/>
    <property type="project" value="UniProtKB-SubCell"/>
</dbReference>
<protein>
    <recommendedName>
        <fullName evidence="11">PHD-type domain-containing protein</fullName>
    </recommendedName>
</protein>
<feature type="domain" description="PHD-type" evidence="11">
    <location>
        <begin position="1092"/>
        <end position="1143"/>
    </location>
</feature>
<dbReference type="PANTHER" id="PTHR10333:SF42">
    <property type="entry name" value="INHIBITOR OF GROWTH PROTEIN 5"/>
    <property type="match status" value="1"/>
</dbReference>
<sequence>MSTSQGNLKRSKGRPTLKQQLEKDQEELLRNPKRKCVTSYFKSSSGKSIEKPINPSTDQPSTSHDQSSREKEILSEELTRVRNENSNLRIEVMYLKRQEKNEIEILQDTNKKLQEEISVLKRTNQYITEELASEKSKLQNVLKHDMVKEVLSLSSAEKNTLKPIQKAIIKSIINNSISKRSTYSTIERDFWLDLYHNISHRVFNRVSGTLNGPWRSTVDNWSGPVERNSFNLSWRIVERSCRYVSESKSELEIPETDPITNIEKIPWSTKTTTLDDLTVVTNCMVDETALKPTVQFNRDDKCLYGFSAMPRFVLIRKINKHFDISSFFDGLTLQRDSKDNKPICGVVESRGNFIGYAQFKTYEDWKIALTKGNENFTVEMIESNPRVNMNNPKSSVDQIFQDSESIGRPHSTYVYSLMISNCCKSLPIQEITSISTNNRFLQHQDHQLLAFSVMKMLNFYGIPMFQFVADGDSRFRKQMLIMTGYVPSLTLIQMKESFSEISQNLVDESLNYGWKVKPPSDFQICHYIRKSEQMVRAKQCSYLESKANETFCAEDSSKINFYLTVPCLADVFTMSAPFIGGLPRMATQDQMHWTRKLAKSSILSTKPLRLGNYIVTFQSLIDVYQMGPQFGLLKQDVDINNKTEQASAERLISVSCLSGLNKLHWAKATQFLLYVCKLGFEAWWRHDLYPIERIANSYYVCKVFHLWHLWVKTSKLTMKSCFVTLELYRDTLVMCSSLMHLALTFKLFLPHLPFMPWKWSEFPVENYYSSVRFLFGNDDEFSALEYLYRTAKQMAQQKVQINGNISNIRNKPNASKWRHPKVPTKDKNQNLFHNDWQLVDLLNHLEKVDIGIIEDFKVLGMDALLSKQPLYKAKSARERMKNQWDLWNFGTPINTYNFINCFSPLSVSTPVISTDEIRKIRQAPHIEVDARAMTLAKYVTVYKQSGGATTSGVRNAKRFRQTTTPANITTENDGESSNEEIKAGDYFFSNTYGVIEILQLCRKKTYTNTVDDLTNINFIGIPYRRVEKTDVHFASPTYTRKYYSPLADIYKKKINISETWFQGCDKYVKLATKYPRGVKPKDNIEEEEGDSERYCFCREPGWLGGNFVPCANEDCKIQWYHLQCVNLKDFPMEDWKCPRCLDEDNWCICGGKKSRQGMVECSRQELCPVRWYHLKCAKLKSVPSGHWICDECIEDFQDDRITICFCDQKVNLDAIIKCNNPVCEISIFHKCCVGVSEYVELNGWTCQVCS</sequence>
<feature type="binding site" evidence="8">
    <location>
        <position position="1110"/>
    </location>
    <ligand>
        <name>Zn(2+)</name>
        <dbReference type="ChEBI" id="CHEBI:29105"/>
        <label>2</label>
    </ligand>
</feature>
<dbReference type="GeneID" id="136820933"/>
<proteinExistence type="inferred from homology"/>
<evidence type="ECO:0000256" key="1">
    <source>
        <dbReference type="ARBA" id="ARBA00004123"/>
    </source>
</evidence>
<evidence type="ECO:0000256" key="4">
    <source>
        <dbReference type="ARBA" id="ARBA00022771"/>
    </source>
</evidence>
<name>A0A7M5URW7_9CNID</name>
<keyword evidence="3 8" id="KW-0479">Metal-binding</keyword>
<feature type="compositionally biased region" description="Basic and acidic residues" evidence="10">
    <location>
        <begin position="20"/>
        <end position="30"/>
    </location>
</feature>
<dbReference type="InterPro" id="IPR011011">
    <property type="entry name" value="Znf_FYVE_PHD"/>
</dbReference>
<feature type="region of interest" description="Disordered" evidence="10">
    <location>
        <begin position="1"/>
        <end position="74"/>
    </location>
</feature>
<evidence type="ECO:0000256" key="3">
    <source>
        <dbReference type="ARBA" id="ARBA00022723"/>
    </source>
</evidence>
<dbReference type="RefSeq" id="XP_066933270.1">
    <property type="nucleotide sequence ID" value="XM_067077169.1"/>
</dbReference>
<dbReference type="PROSITE" id="PS50016">
    <property type="entry name" value="ZF_PHD_2"/>
    <property type="match status" value="1"/>
</dbReference>
<dbReference type="AlphaFoldDB" id="A0A7M5URW7"/>
<keyword evidence="7" id="KW-0539">Nucleus</keyword>
<comment type="subcellular location">
    <subcellularLocation>
        <location evidence="1">Nucleus</location>
    </subcellularLocation>
</comment>